<feature type="coiled-coil region" evidence="1">
    <location>
        <begin position="31"/>
        <end position="94"/>
    </location>
</feature>
<proteinExistence type="predicted"/>
<evidence type="ECO:0000256" key="1">
    <source>
        <dbReference type="SAM" id="Coils"/>
    </source>
</evidence>
<keyword evidence="1" id="KW-0175">Coiled coil</keyword>
<keyword evidence="4" id="KW-1185">Reference proteome</keyword>
<name>A0A5B7F0A7_PORTR</name>
<protein>
    <submittedName>
        <fullName evidence="3">Uncharacterized protein</fullName>
    </submittedName>
</protein>
<dbReference type="EMBL" id="VSRR010004142">
    <property type="protein sequence ID" value="MPC38699.1"/>
    <property type="molecule type" value="Genomic_DNA"/>
</dbReference>
<comment type="caution">
    <text evidence="3">The sequence shown here is derived from an EMBL/GenBank/DDBJ whole genome shotgun (WGS) entry which is preliminary data.</text>
</comment>
<reference evidence="3 4" key="1">
    <citation type="submission" date="2019-05" db="EMBL/GenBank/DDBJ databases">
        <title>Another draft genome of Portunus trituberculatus and its Hox gene families provides insights of decapod evolution.</title>
        <authorList>
            <person name="Jeong J.-H."/>
            <person name="Song I."/>
            <person name="Kim S."/>
            <person name="Choi T."/>
            <person name="Kim D."/>
            <person name="Ryu S."/>
            <person name="Kim W."/>
        </authorList>
    </citation>
    <scope>NUCLEOTIDE SEQUENCE [LARGE SCALE GENOMIC DNA]</scope>
    <source>
        <tissue evidence="3">Muscle</tissue>
    </source>
</reference>
<feature type="region of interest" description="Disordered" evidence="2">
    <location>
        <begin position="163"/>
        <end position="182"/>
    </location>
</feature>
<accession>A0A5B7F0A7</accession>
<dbReference type="Proteomes" id="UP000324222">
    <property type="component" value="Unassembled WGS sequence"/>
</dbReference>
<evidence type="ECO:0000313" key="3">
    <source>
        <dbReference type="EMBL" id="MPC38699.1"/>
    </source>
</evidence>
<gene>
    <name evidence="3" type="ORF">E2C01_032210</name>
</gene>
<sequence length="182" mass="20906">MADSDVRGSEMSGDSEPEWKNWLVVMMDKMASDIKQDMSEMKQEISKIDKTAQATNARMDKMANDINLRMDKKAQKTSVQMDETKQEISENKQETSAVGMQMDLMREVMLTAVGEAKQFTVEHAQVPFMGNLSIMDNTRTGCVKSRFRRFRLRKRRMYASMPDTITSDIRSSDKKGSLIRKQ</sequence>
<organism evidence="3 4">
    <name type="scientific">Portunus trituberculatus</name>
    <name type="common">Swimming crab</name>
    <name type="synonym">Neptunus trituberculatus</name>
    <dbReference type="NCBI Taxonomy" id="210409"/>
    <lineage>
        <taxon>Eukaryota</taxon>
        <taxon>Metazoa</taxon>
        <taxon>Ecdysozoa</taxon>
        <taxon>Arthropoda</taxon>
        <taxon>Crustacea</taxon>
        <taxon>Multicrustacea</taxon>
        <taxon>Malacostraca</taxon>
        <taxon>Eumalacostraca</taxon>
        <taxon>Eucarida</taxon>
        <taxon>Decapoda</taxon>
        <taxon>Pleocyemata</taxon>
        <taxon>Brachyura</taxon>
        <taxon>Eubrachyura</taxon>
        <taxon>Portunoidea</taxon>
        <taxon>Portunidae</taxon>
        <taxon>Portuninae</taxon>
        <taxon>Portunus</taxon>
    </lineage>
</organism>
<dbReference type="AlphaFoldDB" id="A0A5B7F0A7"/>
<evidence type="ECO:0000256" key="2">
    <source>
        <dbReference type="SAM" id="MobiDB-lite"/>
    </source>
</evidence>
<evidence type="ECO:0000313" key="4">
    <source>
        <dbReference type="Proteomes" id="UP000324222"/>
    </source>
</evidence>